<dbReference type="EC" id="1.3.1.72" evidence="2"/>
<dbReference type="InterPro" id="IPR016169">
    <property type="entry name" value="FAD-bd_PCMH_sub2"/>
</dbReference>
<dbReference type="GO" id="GO:0016020">
    <property type="term" value="C:membrane"/>
    <property type="evidence" value="ECO:0007669"/>
    <property type="project" value="UniProtKB-SubCell"/>
</dbReference>
<dbReference type="InParanoid" id="A0A0D2X2Z0"/>
<dbReference type="GO" id="GO:0005737">
    <property type="term" value="C:cytoplasm"/>
    <property type="evidence" value="ECO:0007669"/>
    <property type="project" value="TreeGrafter"/>
</dbReference>
<name>A0A0D2X2Z0_CAPO3</name>
<evidence type="ECO:0000256" key="3">
    <source>
        <dbReference type="ARBA" id="ARBA00022692"/>
    </source>
</evidence>
<dbReference type="Proteomes" id="UP000008743">
    <property type="component" value="Unassembled WGS sequence"/>
</dbReference>
<evidence type="ECO:0000256" key="6">
    <source>
        <dbReference type="ARBA" id="ARBA00023136"/>
    </source>
</evidence>
<keyword evidence="10" id="KW-1185">Reference proteome</keyword>
<sequence length="577" mass="65390">MANESHNKSSSSSSSSGRGGAPSALTMLLIEWRWLFVVPIVLPLSFLYDKLWQIRQIFYELFQAAPKLHDRRVKAIQDQVVNWNKAGRPGGRLATARSEWLSISIRPEDYKTNCNKIKIDLYDVLAIDTKNRTVRVEPGVSMGQLTKALAKHGWTIPVVPELDDLTVGGLVNGYGIEGSSHKYGLFCDTCTAYEVVVASGELIRATPTNEHKDLFHGLPWSYGALGFLVAVEINIIPIQHWVHLVYRPVFGQGVDGVTKAFEQAMTGGADVPDARSPSSVPEFVEGLMYDKETAVIMTGNFVDAPPGPFARVNRIGLWYKPWFYKHVQTILHKAIAAKRRGNAAPSMLERVCSVFCNTSQIDATSVYDEYIPIRDYYHRHTRSIFWQGELIVPMGNNPIFRVLCGWMMPPKISFLKLTQPKSIREYHDEMMVVQDLLVPVSVLGDALTYFDKTFRCYPIWLCGHRTYKTEPQGALKPAASLPKGQNYEMYVDVGMYFIPGVKNYEAEKSLREMESWLIDNRGYQALYAQTHMTRAQFRQMFDCTLYDKLRAKHNAEGVFMDAYDKVCLKKHASPNSR</sequence>
<comment type="subcellular location">
    <subcellularLocation>
        <location evidence="1">Membrane</location>
        <topology evidence="1">Single-pass membrane protein</topology>
    </subcellularLocation>
</comment>
<dbReference type="GO" id="GO:0050614">
    <property type="term" value="F:Delta24-sterol reductase activity"/>
    <property type="evidence" value="ECO:0007669"/>
    <property type="project" value="UniProtKB-EC"/>
</dbReference>
<evidence type="ECO:0000313" key="9">
    <source>
        <dbReference type="EMBL" id="KJE93394.1"/>
    </source>
</evidence>
<feature type="domain" description="FAD-binding PCMH-type" evidence="8">
    <location>
        <begin position="61"/>
        <end position="238"/>
    </location>
</feature>
<dbReference type="Gene3D" id="3.30.465.10">
    <property type="match status" value="1"/>
</dbReference>
<evidence type="ECO:0000256" key="4">
    <source>
        <dbReference type="ARBA" id="ARBA00022989"/>
    </source>
</evidence>
<reference evidence="10" key="1">
    <citation type="submission" date="2011-02" db="EMBL/GenBank/DDBJ databases">
        <title>The Genome Sequence of Capsaspora owczarzaki ATCC 30864.</title>
        <authorList>
            <person name="Russ C."/>
            <person name="Cuomo C."/>
            <person name="Burger G."/>
            <person name="Gray M.W."/>
            <person name="Holland P.W.H."/>
            <person name="King N."/>
            <person name="Lang F.B.F."/>
            <person name="Roger A.J."/>
            <person name="Ruiz-Trillo I."/>
            <person name="Young S.K."/>
            <person name="Zeng Q."/>
            <person name="Gargeya S."/>
            <person name="Alvarado L."/>
            <person name="Berlin A."/>
            <person name="Chapman S.B."/>
            <person name="Chen Z."/>
            <person name="Freedman E."/>
            <person name="Gellesch M."/>
            <person name="Goldberg J."/>
            <person name="Griggs A."/>
            <person name="Gujja S."/>
            <person name="Heilman E."/>
            <person name="Heiman D."/>
            <person name="Howarth C."/>
            <person name="Mehta T."/>
            <person name="Neiman D."/>
            <person name="Pearson M."/>
            <person name="Roberts A."/>
            <person name="Saif S."/>
            <person name="Shea T."/>
            <person name="Shenoy N."/>
            <person name="Sisk P."/>
            <person name="Stolte C."/>
            <person name="Sykes S."/>
            <person name="White J."/>
            <person name="Yandava C."/>
            <person name="Haas B."/>
            <person name="Nusbaum C."/>
            <person name="Birren B."/>
        </authorList>
    </citation>
    <scope>NUCLEOTIDE SEQUENCE</scope>
    <source>
        <strain evidence="10">ATCC 30864</strain>
    </source>
</reference>
<dbReference type="Pfam" id="PF01565">
    <property type="entry name" value="FAD_binding_4"/>
    <property type="match status" value="1"/>
</dbReference>
<dbReference type="PROSITE" id="PS51387">
    <property type="entry name" value="FAD_PCMH"/>
    <property type="match status" value="1"/>
</dbReference>
<dbReference type="EMBL" id="KE346365">
    <property type="protein sequence ID" value="KJE93394.1"/>
    <property type="molecule type" value="Genomic_DNA"/>
</dbReference>
<gene>
    <name evidence="9" type="ORF">CAOG_004187</name>
</gene>
<dbReference type="PANTHER" id="PTHR10801:SF0">
    <property type="entry name" value="DELTA(24)-STEROL REDUCTASE"/>
    <property type="match status" value="1"/>
</dbReference>
<dbReference type="SUPFAM" id="SSF56176">
    <property type="entry name" value="FAD-binding/transporter-associated domain-like"/>
    <property type="match status" value="1"/>
</dbReference>
<accession>A0A0D2X2Z0</accession>
<dbReference type="GO" id="GO:0071949">
    <property type="term" value="F:FAD binding"/>
    <property type="evidence" value="ECO:0007669"/>
    <property type="project" value="InterPro"/>
</dbReference>
<keyword evidence="6" id="KW-0472">Membrane</keyword>
<evidence type="ECO:0000256" key="5">
    <source>
        <dbReference type="ARBA" id="ARBA00023002"/>
    </source>
</evidence>
<organism evidence="9 10">
    <name type="scientific">Capsaspora owczarzaki (strain ATCC 30864)</name>
    <dbReference type="NCBI Taxonomy" id="595528"/>
    <lineage>
        <taxon>Eukaryota</taxon>
        <taxon>Filasterea</taxon>
        <taxon>Capsaspora</taxon>
    </lineage>
</organism>
<keyword evidence="4" id="KW-1133">Transmembrane helix</keyword>
<feature type="region of interest" description="Disordered" evidence="7">
    <location>
        <begin position="1"/>
        <end position="20"/>
    </location>
</feature>
<evidence type="ECO:0000256" key="1">
    <source>
        <dbReference type="ARBA" id="ARBA00004167"/>
    </source>
</evidence>
<dbReference type="PhylomeDB" id="A0A0D2X2Z0"/>
<evidence type="ECO:0000256" key="2">
    <source>
        <dbReference type="ARBA" id="ARBA00012405"/>
    </source>
</evidence>
<dbReference type="InterPro" id="IPR016166">
    <property type="entry name" value="FAD-bd_PCMH"/>
</dbReference>
<dbReference type="eggNOG" id="KOG1262">
    <property type="taxonomic scope" value="Eukaryota"/>
</dbReference>
<evidence type="ECO:0000313" key="10">
    <source>
        <dbReference type="Proteomes" id="UP000008743"/>
    </source>
</evidence>
<dbReference type="PANTHER" id="PTHR10801">
    <property type="entry name" value="24-DEHYDROCHOLESTEROL REDUCTASE"/>
    <property type="match status" value="1"/>
</dbReference>
<keyword evidence="3" id="KW-0812">Transmembrane</keyword>
<dbReference type="GO" id="GO:0008202">
    <property type="term" value="P:steroid metabolic process"/>
    <property type="evidence" value="ECO:0007669"/>
    <property type="project" value="TreeGrafter"/>
</dbReference>
<evidence type="ECO:0000259" key="8">
    <source>
        <dbReference type="PROSITE" id="PS51387"/>
    </source>
</evidence>
<dbReference type="InterPro" id="IPR036318">
    <property type="entry name" value="FAD-bd_PCMH-like_sf"/>
</dbReference>
<dbReference type="STRING" id="595528.A0A0D2X2Z0"/>
<dbReference type="RefSeq" id="XP_004348012.1">
    <property type="nucleotide sequence ID" value="XM_004347962.2"/>
</dbReference>
<keyword evidence="5" id="KW-0560">Oxidoreductase</keyword>
<evidence type="ECO:0000256" key="7">
    <source>
        <dbReference type="SAM" id="MobiDB-lite"/>
    </source>
</evidence>
<dbReference type="OrthoDB" id="415825at2759"/>
<proteinExistence type="predicted"/>
<dbReference type="InterPro" id="IPR040165">
    <property type="entry name" value="Diminuto-like"/>
</dbReference>
<protein>
    <recommendedName>
        <fullName evidence="2">Delta(24)-sterol reductase</fullName>
        <ecNumber evidence="2">1.3.1.72</ecNumber>
    </recommendedName>
</protein>
<dbReference type="InterPro" id="IPR006094">
    <property type="entry name" value="Oxid_FAD_bind_N"/>
</dbReference>
<dbReference type="OMA" id="WVGRSAF"/>
<dbReference type="AlphaFoldDB" id="A0A0D2X2Z0"/>